<feature type="domain" description="Glycosyl hydrolase family 36 N-terminal" evidence="8">
    <location>
        <begin position="87"/>
        <end position="236"/>
    </location>
</feature>
<organism evidence="9 10">
    <name type="scientific">Cohnella hashimotonis</name>
    <dbReference type="NCBI Taxonomy" id="2826895"/>
    <lineage>
        <taxon>Bacteria</taxon>
        <taxon>Bacillati</taxon>
        <taxon>Bacillota</taxon>
        <taxon>Bacilli</taxon>
        <taxon>Bacillales</taxon>
        <taxon>Paenibacillaceae</taxon>
        <taxon>Cohnella</taxon>
    </lineage>
</organism>
<keyword evidence="10" id="KW-1185">Reference proteome</keyword>
<dbReference type="SUPFAM" id="SSF51445">
    <property type="entry name" value="(Trans)glycosidases"/>
    <property type="match status" value="1"/>
</dbReference>
<dbReference type="Pfam" id="PF16875">
    <property type="entry name" value="Glyco_hydro_36N"/>
    <property type="match status" value="1"/>
</dbReference>
<dbReference type="Pfam" id="PF02065">
    <property type="entry name" value="Melibiase"/>
    <property type="match status" value="1"/>
</dbReference>
<evidence type="ECO:0000256" key="1">
    <source>
        <dbReference type="ARBA" id="ARBA00001255"/>
    </source>
</evidence>
<comment type="similarity">
    <text evidence="5">Belongs to the glycosyl hydrolase.</text>
</comment>
<comment type="caution">
    <text evidence="9">The sequence shown here is derived from an EMBL/GenBank/DDBJ whole genome shotgun (WGS) entry which is preliminary data.</text>
</comment>
<dbReference type="RefSeq" id="WP_282912029.1">
    <property type="nucleotide sequence ID" value="NZ_JAGRPV010000001.1"/>
</dbReference>
<dbReference type="InterPro" id="IPR031704">
    <property type="entry name" value="Glyco_hydro_36_N"/>
</dbReference>
<dbReference type="Proteomes" id="UP001161691">
    <property type="component" value="Unassembled WGS sequence"/>
</dbReference>
<protein>
    <recommendedName>
        <fullName evidence="2 5">Alpha-galactosidase</fullName>
        <ecNumber evidence="2 5">3.2.1.22</ecNumber>
    </recommendedName>
</protein>
<evidence type="ECO:0000256" key="4">
    <source>
        <dbReference type="ARBA" id="ARBA00023295"/>
    </source>
</evidence>
<evidence type="ECO:0000256" key="3">
    <source>
        <dbReference type="ARBA" id="ARBA00022801"/>
    </source>
</evidence>
<dbReference type="InterPro" id="IPR013785">
    <property type="entry name" value="Aldolase_TIM"/>
</dbReference>
<feature type="region of interest" description="Disordered" evidence="6">
    <location>
        <begin position="1"/>
        <end position="21"/>
    </location>
</feature>
<accession>A0ABT6TRF8</accession>
<dbReference type="InterPro" id="IPR002252">
    <property type="entry name" value="Glyco_hydro_36"/>
</dbReference>
<dbReference type="InterPro" id="IPR017853">
    <property type="entry name" value="GH"/>
</dbReference>
<dbReference type="PIRSF" id="PIRSF005536">
    <property type="entry name" value="Agal"/>
    <property type="match status" value="1"/>
</dbReference>
<evidence type="ECO:0000256" key="5">
    <source>
        <dbReference type="PIRNR" id="PIRNR005536"/>
    </source>
</evidence>
<keyword evidence="3 5" id="KW-0378">Hydrolase</keyword>
<dbReference type="EC" id="3.2.1.22" evidence="2 5"/>
<evidence type="ECO:0000256" key="6">
    <source>
        <dbReference type="SAM" id="MobiDB-lite"/>
    </source>
</evidence>
<dbReference type="EMBL" id="JAGRPV010000001">
    <property type="protein sequence ID" value="MDI4649385.1"/>
    <property type="molecule type" value="Genomic_DNA"/>
</dbReference>
<name>A0ABT6TRF8_9BACL</name>
<gene>
    <name evidence="9" type="ORF">KB449_30920</name>
</gene>
<dbReference type="InterPro" id="IPR031705">
    <property type="entry name" value="Glyco_hydro_36_C"/>
</dbReference>
<dbReference type="CDD" id="cd14791">
    <property type="entry name" value="GH36"/>
    <property type="match status" value="1"/>
</dbReference>
<dbReference type="PRINTS" id="PR00743">
    <property type="entry name" value="GLHYDRLASE36"/>
</dbReference>
<evidence type="ECO:0000313" key="9">
    <source>
        <dbReference type="EMBL" id="MDI4649385.1"/>
    </source>
</evidence>
<keyword evidence="4 5" id="KW-0326">Glycosidase</keyword>
<dbReference type="InterPro" id="IPR013780">
    <property type="entry name" value="Glyco_hydro_b"/>
</dbReference>
<proteinExistence type="inferred from homology"/>
<evidence type="ECO:0000313" key="10">
    <source>
        <dbReference type="Proteomes" id="UP001161691"/>
    </source>
</evidence>
<dbReference type="Gene3D" id="2.60.40.1180">
    <property type="entry name" value="Golgi alpha-mannosidase II"/>
    <property type="match status" value="1"/>
</dbReference>
<reference evidence="9" key="1">
    <citation type="submission" date="2023-04" db="EMBL/GenBank/DDBJ databases">
        <title>Comparative genomic analysis of Cohnella hashimotonis sp. nov., isolated from the International Space Station.</title>
        <authorList>
            <person name="Venkateswaran K."/>
            <person name="Simpson A."/>
        </authorList>
    </citation>
    <scope>NUCLEOTIDE SEQUENCE</scope>
    <source>
        <strain evidence="9">F6_2S_P_1</strain>
    </source>
</reference>
<dbReference type="Gene3D" id="3.20.20.70">
    <property type="entry name" value="Aldolase class I"/>
    <property type="match status" value="1"/>
</dbReference>
<comment type="catalytic activity">
    <reaction evidence="1 5">
        <text>Hydrolysis of terminal, non-reducing alpha-D-galactose residues in alpha-D-galactosides, including galactose oligosaccharides, galactomannans and galactolipids.</text>
        <dbReference type="EC" id="3.2.1.22"/>
    </reaction>
</comment>
<evidence type="ECO:0000259" key="7">
    <source>
        <dbReference type="Pfam" id="PF16874"/>
    </source>
</evidence>
<feature type="domain" description="Glycosyl hydrolase family 36 C-terminal" evidence="7">
    <location>
        <begin position="621"/>
        <end position="699"/>
    </location>
</feature>
<evidence type="ECO:0000256" key="2">
    <source>
        <dbReference type="ARBA" id="ARBA00012755"/>
    </source>
</evidence>
<evidence type="ECO:0000259" key="8">
    <source>
        <dbReference type="Pfam" id="PF16875"/>
    </source>
</evidence>
<sequence>MTGKRGNEGLEAHGKQHAAGDSDWSTASLRYAHANGMSAGLSRLGLPGQPVLSHGIREGGDFVLQLGGARFGGRSASLRRMGAEVYSPAPGVRHHTVRLRCDRLFFEVDSHTVIYEDEPVFERWVTVRNAGEAPFHVERIDPLQLELSEGEWRVLSYRSDWGAEFEPEETPLGESFVAETRWGRSSKGMHPWVVLARDDGALLHVSPMWSGNWKVRFERREDGGVSVAAGLNDWAFFKALAPGETMESPRVAVALGSGGDLNTVSIPLARIGRRNWYPRSAVSDELPVEWNHWFSYEDQLIDADTFKANAAEAAKLGFEACTLDAGWFGDAEGSLHWHDIRGDWDKVNAARFPNGIGEISEYVRGLGMRFGFWCEIEGLGPQASLAQRRPSFPALREGEPLGYVCLGNPEAREWAYAELDRLIRTYRCDWIKLDFNVDPKAGCDRCDHGHGAGDGLYEHILGLYGVLDRLREAHPDVLLENCSSGGLRLDLGMARHTHASFLSDPDWPEHSLQIFWGVSTFLAADRALHWSYSDWICEHPRQRFDPHSPALTIAQFDYYTRIGMLGAFGVSQRLPDLPKALSDRLASHAEQYRTTIRRFVQDGDLYRLTGQPLREGRGPRWAAFQYALEGGDEHLLFVFRLDGNETRRHIVLRALDANATYELEDLDGGPPRRLTGAELMDAGLLFADYAEEQSGLFILRKVEGGA</sequence>
<dbReference type="InterPro" id="IPR038417">
    <property type="entry name" value="Alpga-gal_N_sf"/>
</dbReference>
<dbReference type="GO" id="GO:0004557">
    <property type="term" value="F:alpha-galactosidase activity"/>
    <property type="evidence" value="ECO:0007669"/>
    <property type="project" value="UniProtKB-EC"/>
</dbReference>
<dbReference type="Pfam" id="PF16874">
    <property type="entry name" value="Glyco_hydro_36C"/>
    <property type="match status" value="1"/>
</dbReference>
<feature type="compositionally biased region" description="Basic and acidic residues" evidence="6">
    <location>
        <begin position="1"/>
        <end position="20"/>
    </location>
</feature>
<dbReference type="Gene3D" id="2.70.98.60">
    <property type="entry name" value="alpha-galactosidase from lactobacil brevis"/>
    <property type="match status" value="1"/>
</dbReference>